<keyword evidence="2" id="KW-1185">Reference proteome</keyword>
<proteinExistence type="predicted"/>
<dbReference type="RefSeq" id="WP_090553741.1">
    <property type="nucleotide sequence ID" value="NZ_FNFP01000004.1"/>
</dbReference>
<organism evidence="1 2">
    <name type="scientific">Natronincola ferrireducens</name>
    <dbReference type="NCBI Taxonomy" id="393762"/>
    <lineage>
        <taxon>Bacteria</taxon>
        <taxon>Bacillati</taxon>
        <taxon>Bacillota</taxon>
        <taxon>Clostridia</taxon>
        <taxon>Peptostreptococcales</taxon>
        <taxon>Natronincolaceae</taxon>
        <taxon>Natronincola</taxon>
    </lineage>
</organism>
<dbReference type="STRING" id="393762.SAMN05660472_02203"/>
<dbReference type="EMBL" id="FNFP01000004">
    <property type="protein sequence ID" value="SDK88102.1"/>
    <property type="molecule type" value="Genomic_DNA"/>
</dbReference>
<gene>
    <name evidence="1" type="ORF">SAMN05660472_02203</name>
</gene>
<dbReference type="OrthoDB" id="9780944at2"/>
<sequence>MKRIVSVSIGSSQRDSSVEVEILNEIFNIERIGTDGSLKKAVKLIKQLDGKVDALGMGGIDLYLWDGKKRYTIREAMALKRAAQITPIVDGSGLKNTLERRVIAYLGDKDMINFKEKITLITSALDRFGMAEAIEAYGGRLIIGDIAFALGLNIPMYSLKQIQYIARVVAPVLCQLPIKMLYPTGGKQNTNIKGRVERYYQDAHIIAGDFHYIKRYMPLIMEGKIIITNTVTKQDILELKKRGVVLLITTTPRLGDRSFGTNLMEAIMVSFIKQGKYSSYDEVIDAMDLKPRMEYLTTQPNMD</sequence>
<evidence type="ECO:0000313" key="2">
    <source>
        <dbReference type="Proteomes" id="UP000198718"/>
    </source>
</evidence>
<name>A0A1G9FID6_9FIRM</name>
<reference evidence="1 2" key="1">
    <citation type="submission" date="2016-10" db="EMBL/GenBank/DDBJ databases">
        <authorList>
            <person name="de Groot N.N."/>
        </authorList>
    </citation>
    <scope>NUCLEOTIDE SEQUENCE [LARGE SCALE GENOMIC DNA]</scope>
    <source>
        <strain evidence="1 2">DSM 18346</strain>
    </source>
</reference>
<protein>
    <recommendedName>
        <fullName evidence="3">Quinate 5-dehydrogenase</fullName>
    </recommendedName>
</protein>
<accession>A0A1G9FID6</accession>
<evidence type="ECO:0000313" key="1">
    <source>
        <dbReference type="EMBL" id="SDK88102.1"/>
    </source>
</evidence>
<evidence type="ECO:0008006" key="3">
    <source>
        <dbReference type="Google" id="ProtNLM"/>
    </source>
</evidence>
<dbReference type="Proteomes" id="UP000198718">
    <property type="component" value="Unassembled WGS sequence"/>
</dbReference>
<dbReference type="AlphaFoldDB" id="A0A1G9FID6"/>